<reference evidence="1" key="3">
    <citation type="journal article" date="2017" name="Nature">
        <title>Genome sequence of the progenitor of the wheat D genome Aegilops tauschii.</title>
        <authorList>
            <person name="Luo M.C."/>
            <person name="Gu Y.Q."/>
            <person name="Puiu D."/>
            <person name="Wang H."/>
            <person name="Twardziok S.O."/>
            <person name="Deal K.R."/>
            <person name="Huo N."/>
            <person name="Zhu T."/>
            <person name="Wang L."/>
            <person name="Wang Y."/>
            <person name="McGuire P.E."/>
            <person name="Liu S."/>
            <person name="Long H."/>
            <person name="Ramasamy R.K."/>
            <person name="Rodriguez J.C."/>
            <person name="Van S.L."/>
            <person name="Yuan L."/>
            <person name="Wang Z."/>
            <person name="Xia Z."/>
            <person name="Xiao L."/>
            <person name="Anderson O.D."/>
            <person name="Ouyang S."/>
            <person name="Liang Y."/>
            <person name="Zimin A.V."/>
            <person name="Pertea G."/>
            <person name="Qi P."/>
            <person name="Bennetzen J.L."/>
            <person name="Dai X."/>
            <person name="Dawson M.W."/>
            <person name="Muller H.G."/>
            <person name="Kugler K."/>
            <person name="Rivarola-Duarte L."/>
            <person name="Spannagl M."/>
            <person name="Mayer K.F.X."/>
            <person name="Lu F.H."/>
            <person name="Bevan M.W."/>
            <person name="Leroy P."/>
            <person name="Li P."/>
            <person name="You F.M."/>
            <person name="Sun Q."/>
            <person name="Liu Z."/>
            <person name="Lyons E."/>
            <person name="Wicker T."/>
            <person name="Salzberg S.L."/>
            <person name="Devos K.M."/>
            <person name="Dvorak J."/>
        </authorList>
    </citation>
    <scope>NUCLEOTIDE SEQUENCE [LARGE SCALE GENOMIC DNA]</scope>
    <source>
        <strain evidence="1">cv. AL8/78</strain>
    </source>
</reference>
<sequence length="128" mass="13975">KKPHPRQLFPSVFLLGGGERGTLAARGTPRSPRPATMAAVRCAARRLGGSLLQRTQAAVAEEGRLLSPSRLMRSRQLSTKVSGEVSYPKLTSLIFLIMITASRIDVASNNRILCNRNSNIYLKQSTIT</sequence>
<protein>
    <submittedName>
        <fullName evidence="1">Uncharacterized protein</fullName>
    </submittedName>
</protein>
<dbReference type="Proteomes" id="UP000015105">
    <property type="component" value="Chromosome 1D"/>
</dbReference>
<proteinExistence type="predicted"/>
<evidence type="ECO:0000313" key="2">
    <source>
        <dbReference type="Proteomes" id="UP000015105"/>
    </source>
</evidence>
<reference evidence="2" key="1">
    <citation type="journal article" date="2014" name="Science">
        <title>Ancient hybridizations among the ancestral genomes of bread wheat.</title>
        <authorList>
            <consortium name="International Wheat Genome Sequencing Consortium,"/>
            <person name="Marcussen T."/>
            <person name="Sandve S.R."/>
            <person name="Heier L."/>
            <person name="Spannagl M."/>
            <person name="Pfeifer M."/>
            <person name="Jakobsen K.S."/>
            <person name="Wulff B.B."/>
            <person name="Steuernagel B."/>
            <person name="Mayer K.F."/>
            <person name="Olsen O.A."/>
        </authorList>
    </citation>
    <scope>NUCLEOTIDE SEQUENCE [LARGE SCALE GENOMIC DNA]</scope>
    <source>
        <strain evidence="2">cv. AL8/78</strain>
    </source>
</reference>
<organism evidence="1 2">
    <name type="scientific">Aegilops tauschii subsp. strangulata</name>
    <name type="common">Goatgrass</name>
    <dbReference type="NCBI Taxonomy" id="200361"/>
    <lineage>
        <taxon>Eukaryota</taxon>
        <taxon>Viridiplantae</taxon>
        <taxon>Streptophyta</taxon>
        <taxon>Embryophyta</taxon>
        <taxon>Tracheophyta</taxon>
        <taxon>Spermatophyta</taxon>
        <taxon>Magnoliopsida</taxon>
        <taxon>Liliopsida</taxon>
        <taxon>Poales</taxon>
        <taxon>Poaceae</taxon>
        <taxon>BOP clade</taxon>
        <taxon>Pooideae</taxon>
        <taxon>Triticodae</taxon>
        <taxon>Triticeae</taxon>
        <taxon>Triticinae</taxon>
        <taxon>Aegilops</taxon>
    </lineage>
</organism>
<name>A0A453A418_AEGTS</name>
<reference evidence="1" key="4">
    <citation type="submission" date="2019-03" db="UniProtKB">
        <authorList>
            <consortium name="EnsemblPlants"/>
        </authorList>
    </citation>
    <scope>IDENTIFICATION</scope>
</reference>
<dbReference type="Gramene" id="AET1Gv21033300.1">
    <property type="protein sequence ID" value="AET1Gv21033300.1"/>
    <property type="gene ID" value="AET1Gv21033300"/>
</dbReference>
<accession>A0A453A418</accession>
<keyword evidence="2" id="KW-1185">Reference proteome</keyword>
<evidence type="ECO:0000313" key="1">
    <source>
        <dbReference type="EnsemblPlants" id="AET1Gv21033300.1"/>
    </source>
</evidence>
<reference evidence="1" key="5">
    <citation type="journal article" date="2021" name="G3 (Bethesda)">
        <title>Aegilops tauschii genome assembly Aet v5.0 features greater sequence contiguity and improved annotation.</title>
        <authorList>
            <person name="Wang L."/>
            <person name="Zhu T."/>
            <person name="Rodriguez J.C."/>
            <person name="Deal K.R."/>
            <person name="Dubcovsky J."/>
            <person name="McGuire P.E."/>
            <person name="Lux T."/>
            <person name="Spannagl M."/>
            <person name="Mayer K.F.X."/>
            <person name="Baldrich P."/>
            <person name="Meyers B.C."/>
            <person name="Huo N."/>
            <person name="Gu Y.Q."/>
            <person name="Zhou H."/>
            <person name="Devos K.M."/>
            <person name="Bennetzen J.L."/>
            <person name="Unver T."/>
            <person name="Budak H."/>
            <person name="Gulick P.J."/>
            <person name="Galiba G."/>
            <person name="Kalapos B."/>
            <person name="Nelson D.R."/>
            <person name="Li P."/>
            <person name="You F.M."/>
            <person name="Luo M.C."/>
            <person name="Dvorak J."/>
        </authorList>
    </citation>
    <scope>NUCLEOTIDE SEQUENCE [LARGE SCALE GENOMIC DNA]</scope>
    <source>
        <strain evidence="1">cv. AL8/78</strain>
    </source>
</reference>
<dbReference type="EnsemblPlants" id="AET1Gv21033300.1">
    <property type="protein sequence ID" value="AET1Gv21033300.1"/>
    <property type="gene ID" value="AET1Gv21033300"/>
</dbReference>
<dbReference type="AlphaFoldDB" id="A0A453A418"/>
<reference evidence="2" key="2">
    <citation type="journal article" date="2017" name="Nat. Plants">
        <title>The Aegilops tauschii genome reveals multiple impacts of transposons.</title>
        <authorList>
            <person name="Zhao G."/>
            <person name="Zou C."/>
            <person name="Li K."/>
            <person name="Wang K."/>
            <person name="Li T."/>
            <person name="Gao L."/>
            <person name="Zhang X."/>
            <person name="Wang H."/>
            <person name="Yang Z."/>
            <person name="Liu X."/>
            <person name="Jiang W."/>
            <person name="Mao L."/>
            <person name="Kong X."/>
            <person name="Jiao Y."/>
            <person name="Jia J."/>
        </authorList>
    </citation>
    <scope>NUCLEOTIDE SEQUENCE [LARGE SCALE GENOMIC DNA]</scope>
    <source>
        <strain evidence="2">cv. AL8/78</strain>
    </source>
</reference>